<dbReference type="InterPro" id="IPR014820">
    <property type="entry name" value="PriCT_1"/>
</dbReference>
<protein>
    <submittedName>
        <fullName evidence="2">Primase C terminal 1 (PriCT-1)</fullName>
    </submittedName>
</protein>
<evidence type="ECO:0000259" key="1">
    <source>
        <dbReference type="Pfam" id="PF08708"/>
    </source>
</evidence>
<sequence>MGKSSGLTEIDVDAVGDAWLALAVKRFGETPITIRTASGKAKLWYRHNGEGRRIRPFDDLPIDVLGGGFTIAPPSWREDLAAAYIYRTGGLDSLEKLPPIPPQALETGRPRAAECVRQGERNDLLWRYCMAQARHRDDVEALLDVAKTWASAFTDPLPLKEVERYARSASGYEASGRNFLGLRKPQVTEGDRIMDDLIDHPEAFTLYQMFLRWHGKRRAFAIAPTAMSAAGGPPWSRHKIANARDVLLERGFIEELVAPDPKRRKSGRYRLVHDYAKSGNNHNTPFPLLERLVMQPHGGWRDCAGHPPSGPNARLCWCGQDRGGVVLSRCAGGRHG</sequence>
<dbReference type="EMBL" id="FNVD01000009">
    <property type="protein sequence ID" value="SEG02836.1"/>
    <property type="molecule type" value="Genomic_DNA"/>
</dbReference>
<feature type="domain" description="Primase C-terminal 1" evidence="1">
    <location>
        <begin position="117"/>
        <end position="173"/>
    </location>
</feature>
<organism evidence="2 3">
    <name type="scientific">Jhaorihella thermophila</name>
    <dbReference type="NCBI Taxonomy" id="488547"/>
    <lineage>
        <taxon>Bacteria</taxon>
        <taxon>Pseudomonadati</taxon>
        <taxon>Pseudomonadota</taxon>
        <taxon>Alphaproteobacteria</taxon>
        <taxon>Rhodobacterales</taxon>
        <taxon>Paracoccaceae</taxon>
        <taxon>Jhaorihella</taxon>
    </lineage>
</organism>
<evidence type="ECO:0000313" key="2">
    <source>
        <dbReference type="EMBL" id="SEG02836.1"/>
    </source>
</evidence>
<gene>
    <name evidence="2" type="ORF">SAMN05421751_1093</name>
</gene>
<evidence type="ECO:0000313" key="3">
    <source>
        <dbReference type="Proteomes" id="UP000236742"/>
    </source>
</evidence>
<keyword evidence="3" id="KW-1185">Reference proteome</keyword>
<dbReference type="Pfam" id="PF08708">
    <property type="entry name" value="PriCT_1"/>
    <property type="match status" value="1"/>
</dbReference>
<accession>A0A1H5WUN0</accession>
<reference evidence="2 3" key="1">
    <citation type="submission" date="2016-10" db="EMBL/GenBank/DDBJ databases">
        <authorList>
            <person name="de Groot N.N."/>
        </authorList>
    </citation>
    <scope>NUCLEOTIDE SEQUENCE [LARGE SCALE GENOMIC DNA]</scope>
    <source>
        <strain evidence="2 3">DSM 23413</strain>
    </source>
</reference>
<name>A0A1H5WUN0_9RHOB</name>
<dbReference type="AlphaFoldDB" id="A0A1H5WUN0"/>
<proteinExistence type="predicted"/>
<dbReference type="Proteomes" id="UP000236742">
    <property type="component" value="Unassembled WGS sequence"/>
</dbReference>